<comment type="caution">
    <text evidence="5">The sequence shown here is derived from an EMBL/GenBank/DDBJ whole genome shotgun (WGS) entry which is preliminary data.</text>
</comment>
<reference evidence="7" key="2">
    <citation type="submission" date="2016-09" db="EMBL/GenBank/DDBJ databases">
        <authorList>
            <person name="Chen S."/>
            <person name="Walker E."/>
        </authorList>
    </citation>
    <scope>NUCLEOTIDE SEQUENCE [LARGE SCALE GENOMIC DNA]</scope>
    <source>
        <strain evidence="7">MSU</strain>
    </source>
</reference>
<dbReference type="Pfam" id="PF13610">
    <property type="entry name" value="DDE_Tnp_IS240"/>
    <property type="match status" value="1"/>
</dbReference>
<evidence type="ECO:0000313" key="6">
    <source>
        <dbReference type="EMBL" id="OXB17734.1"/>
    </source>
</evidence>
<dbReference type="OrthoDB" id="1376408at2"/>
<evidence type="ECO:0000256" key="1">
    <source>
        <dbReference type="ARBA" id="ARBA00022578"/>
    </source>
</evidence>
<keyword evidence="1" id="KW-0815">Transposition</keyword>
<evidence type="ECO:0000259" key="4">
    <source>
        <dbReference type="Pfam" id="PF13610"/>
    </source>
</evidence>
<dbReference type="GO" id="GO:0003677">
    <property type="term" value="F:DNA binding"/>
    <property type="evidence" value="ECO:0007669"/>
    <property type="project" value="UniProtKB-KW"/>
</dbReference>
<reference evidence="5" key="1">
    <citation type="submission" date="2016-09" db="EMBL/GenBank/DDBJ databases">
        <authorList>
            <person name="Capua I."/>
            <person name="De Benedictis P."/>
            <person name="Joannis T."/>
            <person name="Lombin L.H."/>
            <person name="Cattoli G."/>
        </authorList>
    </citation>
    <scope>NUCLEOTIDE SEQUENCE [LARGE SCALE GENOMIC DNA]</scope>
    <source>
        <strain evidence="5">MSU</strain>
    </source>
</reference>
<dbReference type="GO" id="GO:0032196">
    <property type="term" value="P:transposition"/>
    <property type="evidence" value="ECO:0007669"/>
    <property type="project" value="UniProtKB-KW"/>
</dbReference>
<dbReference type="PANTHER" id="PTHR35528">
    <property type="entry name" value="BLL1675 PROTEIN"/>
    <property type="match status" value="1"/>
</dbReference>
<keyword evidence="8" id="KW-1185">Reference proteome</keyword>
<evidence type="ECO:0000256" key="2">
    <source>
        <dbReference type="ARBA" id="ARBA00023125"/>
    </source>
</evidence>
<dbReference type="AlphaFoldDB" id="A0A1S1JAK6"/>
<proteinExistence type="predicted"/>
<evidence type="ECO:0000313" key="7">
    <source>
        <dbReference type="Proteomes" id="UP000180252"/>
    </source>
</evidence>
<evidence type="ECO:0000313" key="8">
    <source>
        <dbReference type="Proteomes" id="UP000198319"/>
    </source>
</evidence>
<keyword evidence="2" id="KW-0238">DNA-binding</keyword>
<organism evidence="5 7">
    <name type="scientific">Flavobacterium tructae</name>
    <dbReference type="NCBI Taxonomy" id="1114873"/>
    <lineage>
        <taxon>Bacteria</taxon>
        <taxon>Pseudomonadati</taxon>
        <taxon>Bacteroidota</taxon>
        <taxon>Flavobacteriia</taxon>
        <taxon>Flavobacteriales</taxon>
        <taxon>Flavobacteriaceae</taxon>
        <taxon>Flavobacterium</taxon>
    </lineage>
</organism>
<dbReference type="InterPro" id="IPR032874">
    <property type="entry name" value="DDE_dom"/>
</dbReference>
<dbReference type="EMBL" id="MUHG01000024">
    <property type="protein sequence ID" value="OXB17734.1"/>
    <property type="molecule type" value="Genomic_DNA"/>
</dbReference>
<protein>
    <submittedName>
        <fullName evidence="5 6">Transposase</fullName>
    </submittedName>
</protein>
<gene>
    <name evidence="6" type="ORF">B0A71_16320</name>
    <name evidence="5" type="ORF">BHE19_05615</name>
</gene>
<dbReference type="EMBL" id="MIKE01000022">
    <property type="protein sequence ID" value="OHT45323.1"/>
    <property type="molecule type" value="Genomic_DNA"/>
</dbReference>
<accession>A0A1S1JAK6</accession>
<evidence type="ECO:0000313" key="5">
    <source>
        <dbReference type="EMBL" id="OHT45323.1"/>
    </source>
</evidence>
<dbReference type="GO" id="GO:0006310">
    <property type="term" value="P:DNA recombination"/>
    <property type="evidence" value="ECO:0007669"/>
    <property type="project" value="UniProtKB-KW"/>
</dbReference>
<feature type="domain" description="DDE" evidence="4">
    <location>
        <begin position="70"/>
        <end position="203"/>
    </location>
</feature>
<name>A0A1S1JAK6_9FLAO</name>
<evidence type="ECO:0000256" key="3">
    <source>
        <dbReference type="ARBA" id="ARBA00023172"/>
    </source>
</evidence>
<keyword evidence="3" id="KW-0233">DNA recombination</keyword>
<dbReference type="Proteomes" id="UP000180252">
    <property type="component" value="Unassembled WGS sequence"/>
</dbReference>
<dbReference type="InterPro" id="IPR052183">
    <property type="entry name" value="IS_Transposase"/>
</dbReference>
<reference evidence="6 8" key="3">
    <citation type="submission" date="2016-11" db="EMBL/GenBank/DDBJ databases">
        <title>Whole genomes of Flavobacteriaceae.</title>
        <authorList>
            <person name="Stine C."/>
            <person name="Li C."/>
            <person name="Tadesse D."/>
        </authorList>
    </citation>
    <scope>NUCLEOTIDE SEQUENCE [LARGE SCALE GENOMIC DNA]</scope>
    <source>
        <strain evidence="6 8">ATCC BAA-2541</strain>
    </source>
</reference>
<dbReference type="PANTHER" id="PTHR35528:SF3">
    <property type="entry name" value="BLL1675 PROTEIN"/>
    <property type="match status" value="1"/>
</dbReference>
<dbReference type="Proteomes" id="UP000198319">
    <property type="component" value="Unassembled WGS sequence"/>
</dbReference>
<dbReference type="NCBIfam" id="NF033587">
    <property type="entry name" value="transpos_IS6"/>
    <property type="match status" value="1"/>
</dbReference>
<dbReference type="RefSeq" id="WP_070906629.1">
    <property type="nucleotide sequence ID" value="NZ_JASTTY010000004.1"/>
</dbReference>
<dbReference type="InterPro" id="IPR047930">
    <property type="entry name" value="Transpos_IS6"/>
</dbReference>
<sequence>MNTKGHCYPKYIILQAVYFKLRFTLSYRDVEELMKIRGVIVDHATIQRWVYKFTPLIESEMKKIKGRVGASWRLDETYIKVKGIWCYLYRAVDKLGNTVDFLLTRKRQRMSAQSFLIKAIDNNYRLRVIKIDKSSSNIAAIKVYNKRSFSKIKIRQCKYLNNIVEQDHRFIKWRIQNGLGFKSFESAKRTLSGIEVVNMLRKNQMVKPGKSMFKSFCKLAG</sequence>